<dbReference type="InterPro" id="IPR043129">
    <property type="entry name" value="ATPase_NBD"/>
</dbReference>
<name>A0ABW4ZJL2_9SPHI</name>
<protein>
    <submittedName>
        <fullName evidence="1">N-acetylglucosamine kinase</fullName>
    </submittedName>
</protein>
<reference evidence="2" key="1">
    <citation type="journal article" date="2019" name="Int. J. Syst. Evol. Microbiol.">
        <title>The Global Catalogue of Microorganisms (GCM) 10K type strain sequencing project: providing services to taxonomists for standard genome sequencing and annotation.</title>
        <authorList>
            <consortium name="The Broad Institute Genomics Platform"/>
            <consortium name="The Broad Institute Genome Sequencing Center for Infectious Disease"/>
            <person name="Wu L."/>
            <person name="Ma J."/>
        </authorList>
    </citation>
    <scope>NUCLEOTIDE SEQUENCE [LARGE SCALE GENOMIC DNA]</scope>
    <source>
        <strain evidence="2">KCTC 42217</strain>
    </source>
</reference>
<accession>A0ABW4ZJL2</accession>
<dbReference type="PANTHER" id="PTHR43190:SF3">
    <property type="entry name" value="N-ACETYL-D-GLUCOSAMINE KINASE"/>
    <property type="match status" value="1"/>
</dbReference>
<dbReference type="GO" id="GO:0016301">
    <property type="term" value="F:kinase activity"/>
    <property type="evidence" value="ECO:0007669"/>
    <property type="project" value="UniProtKB-KW"/>
</dbReference>
<gene>
    <name evidence="1" type="ORF">ACFSJU_07405</name>
</gene>
<organism evidence="1 2">
    <name type="scientific">Paradesertivirga mongoliensis</name>
    <dbReference type="NCBI Taxonomy" id="2100740"/>
    <lineage>
        <taxon>Bacteria</taxon>
        <taxon>Pseudomonadati</taxon>
        <taxon>Bacteroidota</taxon>
        <taxon>Sphingobacteriia</taxon>
        <taxon>Sphingobacteriales</taxon>
        <taxon>Sphingobacteriaceae</taxon>
        <taxon>Paradesertivirga</taxon>
    </lineage>
</organism>
<keyword evidence="1" id="KW-0418">Kinase</keyword>
<dbReference type="SUPFAM" id="SSF53067">
    <property type="entry name" value="Actin-like ATPase domain"/>
    <property type="match status" value="2"/>
</dbReference>
<dbReference type="RefSeq" id="WP_255897721.1">
    <property type="nucleotide sequence ID" value="NZ_JAFMZO010000001.1"/>
</dbReference>
<evidence type="ECO:0000313" key="1">
    <source>
        <dbReference type="EMBL" id="MFD2162214.1"/>
    </source>
</evidence>
<dbReference type="CDD" id="cd24079">
    <property type="entry name" value="ASKHA_NBD_PG1100-like"/>
    <property type="match status" value="1"/>
</dbReference>
<evidence type="ECO:0000313" key="2">
    <source>
        <dbReference type="Proteomes" id="UP001597387"/>
    </source>
</evidence>
<dbReference type="Gene3D" id="3.30.420.40">
    <property type="match status" value="2"/>
</dbReference>
<keyword evidence="1" id="KW-0808">Transferase</keyword>
<comment type="caution">
    <text evidence="1">The sequence shown here is derived from an EMBL/GenBank/DDBJ whole genome shotgun (WGS) entry which is preliminary data.</text>
</comment>
<dbReference type="Proteomes" id="UP001597387">
    <property type="component" value="Unassembled WGS sequence"/>
</dbReference>
<dbReference type="EMBL" id="JBHUHZ010000001">
    <property type="protein sequence ID" value="MFD2162214.1"/>
    <property type="molecule type" value="Genomic_DNA"/>
</dbReference>
<dbReference type="PANTHER" id="PTHR43190">
    <property type="entry name" value="N-ACETYL-D-GLUCOSAMINE KINASE"/>
    <property type="match status" value="1"/>
</dbReference>
<dbReference type="InterPro" id="IPR052519">
    <property type="entry name" value="Euk-type_GlcNAc_Kinase"/>
</dbReference>
<proteinExistence type="predicted"/>
<sequence length="291" mass="32847">MILIADGGSTKTHWCLVDNQLNSEYFYSEGYNPYFVDGEYVQASLSKALPSHIECELIEQVYFYGAGIHDKAKSSILENAFRKIFVSAKIFVDHDLLAACRALLGFNQGFVSILGTGTNTCLYDGAKISYHIDSAAYVLGDEGSGCYIGKKFLVDYIRGTLPPAIIKSFEDTYRLSKEDILDKIYSQPLANRFCASFSEFVYKNLEDEHMYKLVSKSFDKFFTNLVCLYPNYEKYELNAVGSVAYHFKSVLNSSAEKHNMKIGKIIQSPIKELVNCHKLQMENMDKVLGSI</sequence>
<dbReference type="Gene3D" id="1.10.720.160">
    <property type="match status" value="1"/>
</dbReference>
<keyword evidence="2" id="KW-1185">Reference proteome</keyword>